<keyword evidence="2" id="KW-1185">Reference proteome</keyword>
<sequence length="437" mass="47894">MPRNRVVAKYCCVVALILGVYGIDGPLLGQTTVPPQPSPNESSLRRPGQSYQEAMRPLDIVRNSLDNWSDAELSALAAGMHKAKEACSQAVPEDYSGDDLYDLVRLCALGQDWSATNVAAARYVASGSEMHRAHSYAMSIDALIHTDDTAHAVTTARDMLHELPYDPVVAQSFWYLTTYLERSFDEQALELASEQQASLITALSNGGPLKDTHGEAAMRIGTLYEIGLQLAFLQRYAGKEHDAEFTIHQLKTALSGLTSIDSESQKIIDLGNTRYSLLGKHLPSVNVSRSFLSVAAKARFNRDLRASTVLLLFPDWCGQCRRMLKTLSAFNSNEAEARIHAYGLMMETQPDDPSEPSREARLKDLEGTPTLIVPSATLDALGAKDFPFAVVTDQGGRVQYIGSIPTNAFDRDGYIHHIVQRFSKASSSAKGEQPISK</sequence>
<reference evidence="1 2" key="1">
    <citation type="submission" date="2019-02" db="EMBL/GenBank/DDBJ databases">
        <title>Genomic Encyclopedia of Archaeal and Bacterial Type Strains, Phase II (KMG-II): from individual species to whole genera.</title>
        <authorList>
            <person name="Goeker M."/>
        </authorList>
    </citation>
    <scope>NUCLEOTIDE SEQUENCE [LARGE SCALE GENOMIC DNA]</scope>
    <source>
        <strain evidence="1 2">DSM 18101</strain>
    </source>
</reference>
<dbReference type="Proteomes" id="UP000292958">
    <property type="component" value="Unassembled WGS sequence"/>
</dbReference>
<accession>A0A4Q7XX48</accession>
<dbReference type="Gene3D" id="3.40.30.10">
    <property type="entry name" value="Glutaredoxin"/>
    <property type="match status" value="1"/>
</dbReference>
<dbReference type="InterPro" id="IPR036249">
    <property type="entry name" value="Thioredoxin-like_sf"/>
</dbReference>
<protein>
    <recommendedName>
        <fullName evidence="3">Thioredoxin domain-containing protein</fullName>
    </recommendedName>
</protein>
<comment type="caution">
    <text evidence="1">The sequence shown here is derived from an EMBL/GenBank/DDBJ whole genome shotgun (WGS) entry which is preliminary data.</text>
</comment>
<evidence type="ECO:0000313" key="1">
    <source>
        <dbReference type="EMBL" id="RZU28942.1"/>
    </source>
</evidence>
<name>A0A4Q7XX48_9BACT</name>
<dbReference type="EMBL" id="SHKW01000008">
    <property type="protein sequence ID" value="RZU28942.1"/>
    <property type="molecule type" value="Genomic_DNA"/>
</dbReference>
<dbReference type="AlphaFoldDB" id="A0A4Q7XX48"/>
<evidence type="ECO:0000313" key="2">
    <source>
        <dbReference type="Proteomes" id="UP000292958"/>
    </source>
</evidence>
<evidence type="ECO:0008006" key="3">
    <source>
        <dbReference type="Google" id="ProtNLM"/>
    </source>
</evidence>
<organism evidence="1 2">
    <name type="scientific">Edaphobacter modestus</name>
    <dbReference type="NCBI Taxonomy" id="388466"/>
    <lineage>
        <taxon>Bacteria</taxon>
        <taxon>Pseudomonadati</taxon>
        <taxon>Acidobacteriota</taxon>
        <taxon>Terriglobia</taxon>
        <taxon>Terriglobales</taxon>
        <taxon>Acidobacteriaceae</taxon>
        <taxon>Edaphobacter</taxon>
    </lineage>
</organism>
<gene>
    <name evidence="1" type="ORF">BDD14_6528</name>
</gene>
<dbReference type="SUPFAM" id="SSF52833">
    <property type="entry name" value="Thioredoxin-like"/>
    <property type="match status" value="1"/>
</dbReference>
<proteinExistence type="predicted"/>